<feature type="chain" id="PRO_5040479327" evidence="2">
    <location>
        <begin position="24"/>
        <end position="207"/>
    </location>
</feature>
<feature type="compositionally biased region" description="Basic and acidic residues" evidence="1">
    <location>
        <begin position="72"/>
        <end position="87"/>
    </location>
</feature>
<evidence type="ECO:0000313" key="4">
    <source>
        <dbReference type="Proteomes" id="UP001154114"/>
    </source>
</evidence>
<feature type="region of interest" description="Disordered" evidence="1">
    <location>
        <begin position="64"/>
        <end position="87"/>
    </location>
</feature>
<organism evidence="3 4">
    <name type="scientific">Chrysodeixis includens</name>
    <name type="common">Soybean looper</name>
    <name type="synonym">Pseudoplusia includens</name>
    <dbReference type="NCBI Taxonomy" id="689277"/>
    <lineage>
        <taxon>Eukaryota</taxon>
        <taxon>Metazoa</taxon>
        <taxon>Ecdysozoa</taxon>
        <taxon>Arthropoda</taxon>
        <taxon>Hexapoda</taxon>
        <taxon>Insecta</taxon>
        <taxon>Pterygota</taxon>
        <taxon>Neoptera</taxon>
        <taxon>Endopterygota</taxon>
        <taxon>Lepidoptera</taxon>
        <taxon>Glossata</taxon>
        <taxon>Ditrysia</taxon>
        <taxon>Noctuoidea</taxon>
        <taxon>Noctuidae</taxon>
        <taxon>Plusiinae</taxon>
        <taxon>Chrysodeixis</taxon>
    </lineage>
</organism>
<evidence type="ECO:0000313" key="3">
    <source>
        <dbReference type="EMBL" id="CAD0199165.1"/>
    </source>
</evidence>
<keyword evidence="2" id="KW-0732">Signal</keyword>
<keyword evidence="4" id="KW-1185">Reference proteome</keyword>
<dbReference type="EMBL" id="LR824013">
    <property type="protein sequence ID" value="CAD0199165.1"/>
    <property type="molecule type" value="Genomic_DNA"/>
</dbReference>
<evidence type="ECO:0000256" key="2">
    <source>
        <dbReference type="SAM" id="SignalP"/>
    </source>
</evidence>
<dbReference type="AlphaFoldDB" id="A0A9N8L0A6"/>
<name>A0A9N8L0A6_CHRIL</name>
<reference evidence="3" key="1">
    <citation type="submission" date="2021-12" db="EMBL/GenBank/DDBJ databases">
        <authorList>
            <person name="King R."/>
        </authorList>
    </citation>
    <scope>NUCLEOTIDE SEQUENCE</scope>
</reference>
<evidence type="ECO:0000256" key="1">
    <source>
        <dbReference type="SAM" id="MobiDB-lite"/>
    </source>
</evidence>
<gene>
    <name evidence="3" type="ORF">CINC_LOCUS861</name>
</gene>
<accession>A0A9N8L0A6</accession>
<proteinExistence type="predicted"/>
<dbReference type="OrthoDB" id="7296423at2759"/>
<sequence>MTVTYAMELLCLIVLLQVYIAVSEIRSSLMVNKLSRVRPVGAHVGKSFVPLTEIPPPHMPVIHPSHSPSGRRHLDEDCSKKTPNREVKDGPRVEIFGDYYDDKIMKTVATVIFPDHIDHKHFQVTTQVPYWTLGPIEAIGYHPSTIKSEHPSECEKIYQDHLDDQYSEESKDYSEESLEMARMPLFPAEVPGSVEDRLEKLYDDIDK</sequence>
<protein>
    <submittedName>
        <fullName evidence="3">Uncharacterized protein</fullName>
    </submittedName>
</protein>
<feature type="signal peptide" evidence="2">
    <location>
        <begin position="1"/>
        <end position="23"/>
    </location>
</feature>
<dbReference type="Proteomes" id="UP001154114">
    <property type="component" value="Chromosome 10"/>
</dbReference>